<name>A0A9Y1BK60_9ARCH</name>
<gene>
    <name evidence="1" type="ORF">K9W45_07755</name>
</gene>
<dbReference type="AlphaFoldDB" id="A0A9Y1BK60"/>
<reference evidence="1" key="1">
    <citation type="journal article" date="2022" name="Nat. Microbiol.">
        <title>Unique mobile elements and scalable gene flow at the prokaryote-eukaryote boundary revealed by circularized Asgard archaea genomes.</title>
        <authorList>
            <person name="Wu F."/>
            <person name="Speth D.R."/>
            <person name="Philosof A."/>
            <person name="Cremiere A."/>
            <person name="Narayanan A."/>
            <person name="Barco R.A."/>
            <person name="Connon S.A."/>
            <person name="Amend J.P."/>
            <person name="Antoshechkin I.A."/>
            <person name="Orphan V.J."/>
        </authorList>
    </citation>
    <scope>NUCLEOTIDE SEQUENCE</scope>
    <source>
        <strain evidence="1">PM71</strain>
    </source>
</reference>
<dbReference type="EMBL" id="CP084166">
    <property type="protein sequence ID" value="UJG39754.1"/>
    <property type="molecule type" value="Genomic_DNA"/>
</dbReference>
<dbReference type="Proteomes" id="UP001201020">
    <property type="component" value="Chromosome"/>
</dbReference>
<protein>
    <submittedName>
        <fullName evidence="1">Uncharacterized protein</fullName>
    </submittedName>
</protein>
<proteinExistence type="predicted"/>
<accession>A0A9Y1BK60</accession>
<evidence type="ECO:0000313" key="1">
    <source>
        <dbReference type="EMBL" id="UJG39754.1"/>
    </source>
</evidence>
<organism evidence="1">
    <name type="scientific">Candidatus Heimdallarchaeum aukensis</name>
    <dbReference type="NCBI Taxonomy" id="2876573"/>
    <lineage>
        <taxon>Archaea</taxon>
        <taxon>Promethearchaeati</taxon>
        <taxon>Candidatus Heimdallarchaeota</taxon>
        <taxon>Candidatus Heimdallarchaeia (ex Rinke et al. 2021) (nom. nud.)</taxon>
        <taxon>Candidatus Heimdallarchaeales</taxon>
        <taxon>Candidatus Heimdallarchaeaceae</taxon>
        <taxon>Candidatus Heimdallarchaeum</taxon>
    </lineage>
</organism>
<sequence>MVKTIMIRMNQKKLSNSALERIYDALEGEKVVIRRIFDRRFSASCDDLIIEGELDNFLNKIVIDDIDFVSVKFQVELGDLHSKLDDFCALSINQNNQYFYFGTTLINYEFVSSRLRIPSKEQILSLLFRSLLGSKFISLMPVKIKGLVSYSKSDNSLSFIYPSQRVETLKQWIYVFSSSEKVDFDTLVDIFKKTDPEMRKNLEDTLNWITGQLPEIVAKSTTIETIDILRSYQKSFKFVI</sequence>